<evidence type="ECO:0000259" key="3">
    <source>
        <dbReference type="Pfam" id="PF08541"/>
    </source>
</evidence>
<comment type="caution">
    <text evidence="5">The sequence shown here is derived from an EMBL/GenBank/DDBJ whole genome shotgun (WGS) entry which is preliminary data.</text>
</comment>
<evidence type="ECO:0000256" key="1">
    <source>
        <dbReference type="ARBA" id="ARBA00022679"/>
    </source>
</evidence>
<keyword evidence="2" id="KW-0012">Acyltransferase</keyword>
<dbReference type="InterPro" id="IPR013751">
    <property type="entry name" value="ACP_syn_III_N"/>
</dbReference>
<dbReference type="OrthoDB" id="9815506at2"/>
<reference evidence="5 6" key="1">
    <citation type="submission" date="2016-08" db="EMBL/GenBank/DDBJ databases">
        <title>Whole genome sequence of Pseudomonas graminis strain UASWS1507, a potential biological control agent for agriculture.</title>
        <authorList>
            <person name="Crovadore J."/>
            <person name="Calmin G."/>
            <person name="Chablais R."/>
            <person name="Cochard B."/>
            <person name="Lefort F."/>
        </authorList>
    </citation>
    <scope>NUCLEOTIDE SEQUENCE [LARGE SCALE GENOMIC DNA]</scope>
    <source>
        <strain evidence="5 6">UASWS1507</strain>
    </source>
</reference>
<dbReference type="Pfam" id="PF08541">
    <property type="entry name" value="ACP_syn_III_C"/>
    <property type="match status" value="1"/>
</dbReference>
<dbReference type="InterPro" id="IPR013747">
    <property type="entry name" value="ACP_syn_III_C"/>
</dbReference>
<dbReference type="GO" id="GO:0006633">
    <property type="term" value="P:fatty acid biosynthetic process"/>
    <property type="evidence" value="ECO:0007669"/>
    <property type="project" value="InterPro"/>
</dbReference>
<dbReference type="SUPFAM" id="SSF53901">
    <property type="entry name" value="Thiolase-like"/>
    <property type="match status" value="1"/>
</dbReference>
<dbReference type="PANTHER" id="PTHR34069:SF2">
    <property type="entry name" value="BETA-KETOACYL-[ACYL-CARRIER-PROTEIN] SYNTHASE III"/>
    <property type="match status" value="1"/>
</dbReference>
<protein>
    <recommendedName>
        <fullName evidence="7">Ketoacyl-ACP synthase III</fullName>
    </recommendedName>
</protein>
<proteinExistence type="predicted"/>
<keyword evidence="1" id="KW-0808">Transferase</keyword>
<dbReference type="Gene3D" id="3.40.47.10">
    <property type="match status" value="1"/>
</dbReference>
<dbReference type="RefSeq" id="WP_065987247.1">
    <property type="nucleotide sequence ID" value="NZ_MDEN01000054.1"/>
</dbReference>
<name>A0A1C2ECG8_9PSED</name>
<dbReference type="GO" id="GO:0004315">
    <property type="term" value="F:3-oxoacyl-[acyl-carrier-protein] synthase activity"/>
    <property type="evidence" value="ECO:0007669"/>
    <property type="project" value="InterPro"/>
</dbReference>
<feature type="domain" description="Beta-ketoacyl-[acyl-carrier-protein] synthase III N-terminal" evidence="4">
    <location>
        <begin position="122"/>
        <end position="199"/>
    </location>
</feature>
<feature type="domain" description="Beta-ketoacyl-[acyl-carrier-protein] synthase III C-terminal" evidence="3">
    <location>
        <begin position="262"/>
        <end position="348"/>
    </location>
</feature>
<dbReference type="PANTHER" id="PTHR34069">
    <property type="entry name" value="3-OXOACYL-[ACYL-CARRIER-PROTEIN] SYNTHASE 3"/>
    <property type="match status" value="1"/>
</dbReference>
<dbReference type="AlphaFoldDB" id="A0A1C2ECG8"/>
<evidence type="ECO:0000313" key="5">
    <source>
        <dbReference type="EMBL" id="OCX24560.1"/>
    </source>
</evidence>
<dbReference type="EMBL" id="MDEN01000054">
    <property type="protein sequence ID" value="OCX24560.1"/>
    <property type="molecule type" value="Genomic_DNA"/>
</dbReference>
<dbReference type="Pfam" id="PF08545">
    <property type="entry name" value="ACP_syn_III"/>
    <property type="match status" value="1"/>
</dbReference>
<dbReference type="Proteomes" id="UP000095143">
    <property type="component" value="Unassembled WGS sequence"/>
</dbReference>
<dbReference type="CDD" id="cd00830">
    <property type="entry name" value="KAS_III"/>
    <property type="match status" value="1"/>
</dbReference>
<evidence type="ECO:0000256" key="2">
    <source>
        <dbReference type="ARBA" id="ARBA00023315"/>
    </source>
</evidence>
<accession>A0A1C2ECG8</accession>
<dbReference type="InterPro" id="IPR016039">
    <property type="entry name" value="Thiolase-like"/>
</dbReference>
<organism evidence="5 6">
    <name type="scientific">Pseudomonas graminis</name>
    <dbReference type="NCBI Taxonomy" id="158627"/>
    <lineage>
        <taxon>Bacteria</taxon>
        <taxon>Pseudomonadati</taxon>
        <taxon>Pseudomonadota</taxon>
        <taxon>Gammaproteobacteria</taxon>
        <taxon>Pseudomonadales</taxon>
        <taxon>Pseudomonadaceae</taxon>
        <taxon>Pseudomonas</taxon>
    </lineage>
</organism>
<evidence type="ECO:0000259" key="4">
    <source>
        <dbReference type="Pfam" id="PF08545"/>
    </source>
</evidence>
<gene>
    <name evidence="5" type="ORF">BBI10_04845</name>
</gene>
<dbReference type="GO" id="GO:0044550">
    <property type="term" value="P:secondary metabolite biosynthetic process"/>
    <property type="evidence" value="ECO:0007669"/>
    <property type="project" value="TreeGrafter"/>
</dbReference>
<evidence type="ECO:0008006" key="7">
    <source>
        <dbReference type="Google" id="ProtNLM"/>
    </source>
</evidence>
<evidence type="ECO:0000313" key="6">
    <source>
        <dbReference type="Proteomes" id="UP000095143"/>
    </source>
</evidence>
<sequence>MSSVTGSNADAVRSIANVKIRGIACALPKAVSDVADLTGRFGDESIAKIMASTGIERRHVVQGQCTSDLCVEAAERLLADLGIDKSSIDTLIFITQTPDYVLPATACTLQRRLGLPVTTAAFDVNMGCSGYVYGLWMASAMIAGGGSRRVLLLVGDTISKLVAPGDRSVAALFGDAGSATLLDHDSTVAGVPFVLGTDGRGEKNLIVPGGGFRDRKGADGSTREDNVRGPFDLYMNGTEIFAFTLARVPGLVRTLEQHAEEQQRPIDNYVFHQANRFMLEHLAKKTKLPAEKVVLNLQNVGNTSSASIPLALSLSANAATADSGSTLHGQHLLAGFGVGYSWAGCVVDLDNTWISPLTLVGTDSSEA</sequence>